<keyword evidence="1" id="KW-0472">Membrane</keyword>
<dbReference type="AlphaFoldDB" id="A0A922HRW6"/>
<evidence type="ECO:0000313" key="3">
    <source>
        <dbReference type="EMBL" id="KAH9497618.1"/>
    </source>
</evidence>
<reference evidence="3" key="1">
    <citation type="submission" date="2013-05" db="EMBL/GenBank/DDBJ databases">
        <authorList>
            <person name="Yim A.K.Y."/>
            <person name="Chan T.F."/>
            <person name="Ji K.M."/>
            <person name="Liu X.Y."/>
            <person name="Zhou J.W."/>
            <person name="Li R.Q."/>
            <person name="Yang K.Y."/>
            <person name="Li J."/>
            <person name="Li M."/>
            <person name="Law P.T.W."/>
            <person name="Wu Y.L."/>
            <person name="Cai Z.L."/>
            <person name="Qin H."/>
            <person name="Bao Y."/>
            <person name="Leung R.K.K."/>
            <person name="Ng P.K.S."/>
            <person name="Zou J."/>
            <person name="Zhong X.J."/>
            <person name="Ran P.X."/>
            <person name="Zhong N.S."/>
            <person name="Liu Z.G."/>
            <person name="Tsui S.K.W."/>
        </authorList>
    </citation>
    <scope>NUCLEOTIDE SEQUENCE</scope>
    <source>
        <strain evidence="3">Derf</strain>
        <tissue evidence="3">Whole organism</tissue>
    </source>
</reference>
<name>A0A922HRW6_DERFA</name>
<feature type="chain" id="PRO_5038115864" evidence="2">
    <location>
        <begin position="21"/>
        <end position="332"/>
    </location>
</feature>
<keyword evidence="1" id="KW-0812">Transmembrane</keyword>
<evidence type="ECO:0000313" key="4">
    <source>
        <dbReference type="Proteomes" id="UP000790347"/>
    </source>
</evidence>
<keyword evidence="2" id="KW-0732">Signal</keyword>
<comment type="caution">
    <text evidence="3">The sequence shown here is derived from an EMBL/GenBank/DDBJ whole genome shotgun (WGS) entry which is preliminary data.</text>
</comment>
<organism evidence="3 4">
    <name type="scientific">Dermatophagoides farinae</name>
    <name type="common">American house dust mite</name>
    <dbReference type="NCBI Taxonomy" id="6954"/>
    <lineage>
        <taxon>Eukaryota</taxon>
        <taxon>Metazoa</taxon>
        <taxon>Ecdysozoa</taxon>
        <taxon>Arthropoda</taxon>
        <taxon>Chelicerata</taxon>
        <taxon>Arachnida</taxon>
        <taxon>Acari</taxon>
        <taxon>Acariformes</taxon>
        <taxon>Sarcoptiformes</taxon>
        <taxon>Astigmata</taxon>
        <taxon>Psoroptidia</taxon>
        <taxon>Analgoidea</taxon>
        <taxon>Pyroglyphidae</taxon>
        <taxon>Dermatophagoidinae</taxon>
        <taxon>Dermatophagoides</taxon>
    </lineage>
</organism>
<keyword evidence="4" id="KW-1185">Reference proteome</keyword>
<protein>
    <submittedName>
        <fullName evidence="3">Uncharacterized protein</fullName>
    </submittedName>
</protein>
<dbReference type="Proteomes" id="UP000790347">
    <property type="component" value="Unassembled WGS sequence"/>
</dbReference>
<keyword evidence="1" id="KW-1133">Transmembrane helix</keyword>
<feature type="signal peptide" evidence="2">
    <location>
        <begin position="1"/>
        <end position="20"/>
    </location>
</feature>
<reference evidence="3" key="2">
    <citation type="journal article" date="2022" name="Res Sq">
        <title>Comparative Genomics Reveals Insights into the Divergent Evolution of Astigmatic Mites and Household Pest Adaptations.</title>
        <authorList>
            <person name="Xiong Q."/>
            <person name="Wan A.T.-Y."/>
            <person name="Liu X.-Y."/>
            <person name="Fung C.S.-H."/>
            <person name="Xiao X."/>
            <person name="Malainual N."/>
            <person name="Hou J."/>
            <person name="Wang L."/>
            <person name="Wang M."/>
            <person name="Yang K."/>
            <person name="Cui Y."/>
            <person name="Leung E."/>
            <person name="Nong W."/>
            <person name="Shin S.-K."/>
            <person name="Au S."/>
            <person name="Jeong K.Y."/>
            <person name="Chew F.T."/>
            <person name="Hui J."/>
            <person name="Leung T.F."/>
            <person name="Tungtrongchitr A."/>
            <person name="Zhong N."/>
            <person name="Liu Z."/>
            <person name="Tsui S."/>
        </authorList>
    </citation>
    <scope>NUCLEOTIDE SEQUENCE</scope>
    <source>
        <strain evidence="3">Derf</strain>
        <tissue evidence="3">Whole organism</tissue>
    </source>
</reference>
<proteinExistence type="predicted"/>
<gene>
    <name evidence="3" type="ORF">DERF_013595</name>
</gene>
<evidence type="ECO:0000256" key="1">
    <source>
        <dbReference type="SAM" id="Phobius"/>
    </source>
</evidence>
<sequence>MLQYFFSITILFTICPLIYSFPSINLANNETFGIIANSSSLYNGENDNDNSSVLMFNSILIRKNLQSNDEMIKSNEKNDDELCRKRQMFIELSEVIAGNRSLSSSSPLIKQWFHQRCLQKCVWIFHYDVNQFIRLISMLSWIIKNTNNSYISGEPISPYSIDNLPLKLRYHYLVIRKTERQCFQQCDEQFLGVTLFSMPDYCVKFFHFIWLHSPYILFAITLLILIILACINCSCGDSCSCVDIERVNYFAGEKVSFNYNDDNDDQKKPYDHNQQQQQQLILINPLTTAIDRKKGLKIDQLFEFSCVFGAYMSRWSIDRQCVKNPNRSTIQC</sequence>
<evidence type="ECO:0000256" key="2">
    <source>
        <dbReference type="SAM" id="SignalP"/>
    </source>
</evidence>
<feature type="transmembrane region" description="Helical" evidence="1">
    <location>
        <begin position="205"/>
        <end position="228"/>
    </location>
</feature>
<dbReference type="EMBL" id="ASGP02000007">
    <property type="protein sequence ID" value="KAH9497618.1"/>
    <property type="molecule type" value="Genomic_DNA"/>
</dbReference>
<accession>A0A922HRW6</accession>